<organism evidence="7 8">
    <name type="scientific">Tritonibacter mobilis F1926</name>
    <dbReference type="NCBI Taxonomy" id="1265309"/>
    <lineage>
        <taxon>Bacteria</taxon>
        <taxon>Pseudomonadati</taxon>
        <taxon>Pseudomonadota</taxon>
        <taxon>Alphaproteobacteria</taxon>
        <taxon>Rhodobacterales</taxon>
        <taxon>Paracoccaceae</taxon>
        <taxon>Tritonibacter</taxon>
    </lineage>
</organism>
<dbReference type="Gene3D" id="3.90.550.10">
    <property type="entry name" value="Spore Coat Polysaccharide Biosynthesis Protein SpsA, Chain A"/>
    <property type="match status" value="1"/>
</dbReference>
<dbReference type="Pfam" id="PF00535">
    <property type="entry name" value="Glycos_transf_2"/>
    <property type="match status" value="1"/>
</dbReference>
<evidence type="ECO:0000313" key="7">
    <source>
        <dbReference type="EMBL" id="ANP41395.1"/>
    </source>
</evidence>
<evidence type="ECO:0000313" key="8">
    <source>
        <dbReference type="Proteomes" id="UP000013243"/>
    </source>
</evidence>
<evidence type="ECO:0000259" key="6">
    <source>
        <dbReference type="Pfam" id="PF00535"/>
    </source>
</evidence>
<sequence>MTGSPPRRVSVLIPAHNEANYITGCLTALYASAISGHGIEVLVLANGCTDDTVARARCVPVPDGWELRVLERAEGGKLAALTEGDKAANGDILVYLDADVQVEPELLSQIAHALCPERALYASGSPCVTPARNAFTRAYASAWVRLPFVRTGAPGFGIFAMTRTGRERWGQWPAIISDDTYARLHFSPEERIRLPGRYHWPMVEGFRNLVRVRRRQDRGVAEIKTLFPQLLQNDDPRPSGMRAMARIALNNPIGAAVYVAVSLAVKTRLFSSNVVWTRGR</sequence>
<keyword evidence="3" id="KW-0328">Glycosyltransferase</keyword>
<protein>
    <submittedName>
        <fullName evidence="7">Glycosyl transferase</fullName>
    </submittedName>
</protein>
<dbReference type="PANTHER" id="PTHR43646:SF2">
    <property type="entry name" value="GLYCOSYLTRANSFERASE 2-LIKE DOMAIN-CONTAINING PROTEIN"/>
    <property type="match status" value="1"/>
</dbReference>
<dbReference type="AlphaFoldDB" id="A0A1B1A4B7"/>
<evidence type="ECO:0000256" key="1">
    <source>
        <dbReference type="ARBA" id="ARBA00004236"/>
    </source>
</evidence>
<gene>
    <name evidence="7" type="ORF">K529_011510</name>
</gene>
<evidence type="ECO:0000256" key="2">
    <source>
        <dbReference type="ARBA" id="ARBA00022475"/>
    </source>
</evidence>
<dbReference type="Proteomes" id="UP000013243">
    <property type="component" value="Chromosome"/>
</dbReference>
<dbReference type="InterPro" id="IPR001173">
    <property type="entry name" value="Glyco_trans_2-like"/>
</dbReference>
<dbReference type="EMBL" id="CP015230">
    <property type="protein sequence ID" value="ANP41395.1"/>
    <property type="molecule type" value="Genomic_DNA"/>
</dbReference>
<evidence type="ECO:0000256" key="3">
    <source>
        <dbReference type="ARBA" id="ARBA00022676"/>
    </source>
</evidence>
<dbReference type="RefSeq" id="WP_005633682.1">
    <property type="nucleotide sequence ID" value="NZ_CP015230.1"/>
</dbReference>
<evidence type="ECO:0000256" key="5">
    <source>
        <dbReference type="ARBA" id="ARBA00023136"/>
    </source>
</evidence>
<evidence type="ECO:0000256" key="4">
    <source>
        <dbReference type="ARBA" id="ARBA00022679"/>
    </source>
</evidence>
<dbReference type="SUPFAM" id="SSF53448">
    <property type="entry name" value="Nucleotide-diphospho-sugar transferases"/>
    <property type="match status" value="1"/>
</dbReference>
<proteinExistence type="predicted"/>
<name>A0A1B1A4B7_9RHOB</name>
<accession>A0A1B1A4B7</accession>
<dbReference type="GO" id="GO:0005886">
    <property type="term" value="C:plasma membrane"/>
    <property type="evidence" value="ECO:0007669"/>
    <property type="project" value="UniProtKB-SubCell"/>
</dbReference>
<dbReference type="PANTHER" id="PTHR43646">
    <property type="entry name" value="GLYCOSYLTRANSFERASE"/>
    <property type="match status" value="1"/>
</dbReference>
<reference evidence="7 8" key="1">
    <citation type="journal article" date="2016" name="ISME J.">
        <title>Global occurrence and heterogeneity of the Roseobacter-clade species Ruegeria mobilis.</title>
        <authorList>
            <person name="Sonnenschein E."/>
            <person name="Gram L."/>
        </authorList>
    </citation>
    <scope>NUCLEOTIDE SEQUENCE [LARGE SCALE GENOMIC DNA]</scope>
    <source>
        <strain evidence="7 8">F1926</strain>
    </source>
</reference>
<dbReference type="STRING" id="1265309.K529_011510"/>
<comment type="subcellular location">
    <subcellularLocation>
        <location evidence="1">Cell membrane</location>
    </subcellularLocation>
</comment>
<keyword evidence="4 7" id="KW-0808">Transferase</keyword>
<dbReference type="InterPro" id="IPR029044">
    <property type="entry name" value="Nucleotide-diphossugar_trans"/>
</dbReference>
<dbReference type="GO" id="GO:0016757">
    <property type="term" value="F:glycosyltransferase activity"/>
    <property type="evidence" value="ECO:0007669"/>
    <property type="project" value="UniProtKB-KW"/>
</dbReference>
<dbReference type="KEGG" id="rmb:K529_011510"/>
<keyword evidence="2" id="KW-1003">Cell membrane</keyword>
<dbReference type="GeneID" id="28250468"/>
<feature type="domain" description="Glycosyltransferase 2-like" evidence="6">
    <location>
        <begin position="10"/>
        <end position="126"/>
    </location>
</feature>
<keyword evidence="5" id="KW-0472">Membrane</keyword>
<dbReference type="OrthoDB" id="9797391at2"/>